<keyword evidence="4" id="KW-0443">Lipid metabolism</keyword>
<evidence type="ECO:0000256" key="6">
    <source>
        <dbReference type="ARBA" id="ARBA00023166"/>
    </source>
</evidence>
<protein>
    <recommendedName>
        <fullName evidence="10">SAM-dependent methyltransferase Erg6/SMT-type domain-containing protein</fullName>
    </recommendedName>
</protein>
<dbReference type="Gene3D" id="3.40.50.150">
    <property type="entry name" value="Vaccinia Virus protein VP39"/>
    <property type="match status" value="1"/>
</dbReference>
<evidence type="ECO:0000256" key="7">
    <source>
        <dbReference type="ARBA" id="ARBA00023221"/>
    </source>
</evidence>
<feature type="region of interest" description="Disordered" evidence="9">
    <location>
        <begin position="62"/>
        <end position="81"/>
    </location>
</feature>
<evidence type="ECO:0000256" key="4">
    <source>
        <dbReference type="ARBA" id="ARBA00022955"/>
    </source>
</evidence>
<keyword evidence="7" id="KW-0753">Steroid metabolism</keyword>
<dbReference type="GO" id="GO:0008757">
    <property type="term" value="F:S-adenosylmethionine-dependent methyltransferase activity"/>
    <property type="evidence" value="ECO:0007669"/>
    <property type="project" value="InterPro"/>
</dbReference>
<feature type="compositionally biased region" description="Basic residues" evidence="9">
    <location>
        <begin position="336"/>
        <end position="347"/>
    </location>
</feature>
<accession>A0A6V7QNF8</accession>
<keyword evidence="1 8" id="KW-0489">Methyltransferase</keyword>
<evidence type="ECO:0000256" key="9">
    <source>
        <dbReference type="SAM" id="MobiDB-lite"/>
    </source>
</evidence>
<feature type="region of interest" description="Disordered" evidence="9">
    <location>
        <begin position="92"/>
        <end position="112"/>
    </location>
</feature>
<dbReference type="CDD" id="cd02440">
    <property type="entry name" value="AdoMet_MTases"/>
    <property type="match status" value="1"/>
</dbReference>
<evidence type="ECO:0000256" key="2">
    <source>
        <dbReference type="ARBA" id="ARBA00022679"/>
    </source>
</evidence>
<dbReference type="PROSITE" id="PS51685">
    <property type="entry name" value="SAM_MT_ERG6_SMT"/>
    <property type="match status" value="1"/>
</dbReference>
<sequence>MEASTSATLLWTGAVWRWGWVTVLVLLPPPQGALRLRHRRRQRPNIINTYYDLITDITEWGWASPSTSPPPSPPAPTATPTRLHEERVADLLSSGPSTGCSTSAAASAGPCAPSPPARGAHIVGITINQYQVGRARAHNRKAGLDGRCEYLYLRAGVCGNFLEMPFEDASFDAAYSIEATCHAPHLEDVYGEIFRALKPGGMYVTYEWVTTPLYRADDAGHVETVHGIERGSALPGIRRRRTSAGRRERWGLKWWRSGTWRCRRRGPGGSGSRWAGWPTGGTTSSSPSSPSSASPPGASSRSTICSTRPQSTSPAAADRYLHPHAHDPLPQAASRRGPRWCRKLTGN</sequence>
<evidence type="ECO:0000256" key="5">
    <source>
        <dbReference type="ARBA" id="ARBA00023011"/>
    </source>
</evidence>
<gene>
    <name evidence="11" type="ORF">CB5_LOCUS27941</name>
</gene>
<keyword evidence="3 8" id="KW-0949">S-adenosyl-L-methionine</keyword>
<feature type="domain" description="SAM-dependent methyltransferase Erg6/SMT-type" evidence="10">
    <location>
        <begin position="50"/>
        <end position="240"/>
    </location>
</feature>
<dbReference type="GO" id="GO:0032259">
    <property type="term" value="P:methylation"/>
    <property type="evidence" value="ECO:0007669"/>
    <property type="project" value="UniProtKB-KW"/>
</dbReference>
<keyword evidence="4" id="KW-0752">Steroid biosynthesis</keyword>
<keyword evidence="2 8" id="KW-0808">Transferase</keyword>
<evidence type="ECO:0000256" key="3">
    <source>
        <dbReference type="ARBA" id="ARBA00022691"/>
    </source>
</evidence>
<comment type="similarity">
    <text evidence="8">Belongs to the class I-like SAM-binding methyltransferase superfamily. Erg6/SMT family.</text>
</comment>
<name>A0A6V7QNF8_ANACO</name>
<dbReference type="InterPro" id="IPR030384">
    <property type="entry name" value="MeTrfase_SMT"/>
</dbReference>
<dbReference type="InterPro" id="IPR013216">
    <property type="entry name" value="Methyltransf_11"/>
</dbReference>
<keyword evidence="6" id="KW-1207">Sterol metabolism</keyword>
<dbReference type="Pfam" id="PF08241">
    <property type="entry name" value="Methyltransf_11"/>
    <property type="match status" value="1"/>
</dbReference>
<evidence type="ECO:0000259" key="10">
    <source>
        <dbReference type="PROSITE" id="PS51685"/>
    </source>
</evidence>
<feature type="compositionally biased region" description="Pro residues" evidence="9">
    <location>
        <begin position="67"/>
        <end position="77"/>
    </location>
</feature>
<evidence type="ECO:0000313" key="11">
    <source>
        <dbReference type="EMBL" id="CAD1844730.1"/>
    </source>
</evidence>
<feature type="compositionally biased region" description="Low complexity" evidence="9">
    <location>
        <begin position="93"/>
        <end position="111"/>
    </location>
</feature>
<keyword evidence="4" id="KW-0444">Lipid biosynthesis</keyword>
<feature type="region of interest" description="Disordered" evidence="9">
    <location>
        <begin position="263"/>
        <end position="347"/>
    </location>
</feature>
<evidence type="ECO:0000256" key="1">
    <source>
        <dbReference type="ARBA" id="ARBA00022603"/>
    </source>
</evidence>
<reference evidence="11" key="1">
    <citation type="submission" date="2020-07" db="EMBL/GenBank/DDBJ databases">
        <authorList>
            <person name="Lin J."/>
        </authorList>
    </citation>
    <scope>NUCLEOTIDE SEQUENCE</scope>
</reference>
<proteinExistence type="inferred from homology"/>
<feature type="compositionally biased region" description="Low complexity" evidence="9">
    <location>
        <begin position="272"/>
        <end position="300"/>
    </location>
</feature>
<dbReference type="EMBL" id="LR862137">
    <property type="protein sequence ID" value="CAD1844730.1"/>
    <property type="molecule type" value="Genomic_DNA"/>
</dbReference>
<dbReference type="PANTHER" id="PTHR44742">
    <property type="match status" value="1"/>
</dbReference>
<dbReference type="AlphaFoldDB" id="A0A6V7QNF8"/>
<organism evidence="11">
    <name type="scientific">Ananas comosus var. bracteatus</name>
    <name type="common">red pineapple</name>
    <dbReference type="NCBI Taxonomy" id="296719"/>
    <lineage>
        <taxon>Eukaryota</taxon>
        <taxon>Viridiplantae</taxon>
        <taxon>Streptophyta</taxon>
        <taxon>Embryophyta</taxon>
        <taxon>Tracheophyta</taxon>
        <taxon>Spermatophyta</taxon>
        <taxon>Magnoliopsida</taxon>
        <taxon>Liliopsida</taxon>
        <taxon>Poales</taxon>
        <taxon>Bromeliaceae</taxon>
        <taxon>Bromelioideae</taxon>
        <taxon>Ananas</taxon>
    </lineage>
</organism>
<keyword evidence="5" id="KW-0756">Sterol biosynthesis</keyword>
<feature type="compositionally biased region" description="Polar residues" evidence="9">
    <location>
        <begin position="301"/>
        <end position="314"/>
    </location>
</feature>
<dbReference type="InterPro" id="IPR029063">
    <property type="entry name" value="SAM-dependent_MTases_sf"/>
</dbReference>
<evidence type="ECO:0000256" key="8">
    <source>
        <dbReference type="PROSITE-ProRule" id="PRU01022"/>
    </source>
</evidence>
<dbReference type="GO" id="GO:0016126">
    <property type="term" value="P:sterol biosynthetic process"/>
    <property type="evidence" value="ECO:0007669"/>
    <property type="project" value="UniProtKB-KW"/>
</dbReference>
<dbReference type="PANTHER" id="PTHR44742:SF2">
    <property type="entry name" value="24-METHYLENESTEROL C-METHYLTRANSFERASE 2"/>
    <property type="match status" value="1"/>
</dbReference>
<dbReference type="SUPFAM" id="SSF53335">
    <property type="entry name" value="S-adenosyl-L-methionine-dependent methyltransferases"/>
    <property type="match status" value="1"/>
</dbReference>